<protein>
    <recommendedName>
        <fullName evidence="5">Meiotic nuclear division protein 1</fullName>
    </recommendedName>
</protein>
<sequence>MPPKILPPAAKQSKILDFFRTTTSVYTLRELEKCLPGVAGINGMQVKEYLQALSDENLIRVEKIGSGNWYWCFVSEERKRREGVLKGLKNEKGGLEERIVALEGEVEVEEGRRGVDGERKELLERYRVLVEEKEGLDGELKGFGGCDPGEMRRMEREIVRMREETGRWTDNVEALESFIGGLTGDRGATQELMERCCGEEYVVGEGLRELGFEG</sequence>
<dbReference type="GO" id="GO:0003690">
    <property type="term" value="F:double-stranded DNA binding"/>
    <property type="evidence" value="ECO:0007669"/>
    <property type="project" value="InterPro"/>
</dbReference>
<keyword evidence="9" id="KW-1185">Reference proteome</keyword>
<evidence type="ECO:0000259" key="7">
    <source>
        <dbReference type="Pfam" id="PF03962"/>
    </source>
</evidence>
<dbReference type="PIRSF" id="PIRSF026991">
    <property type="entry name" value="Mnd1"/>
    <property type="match status" value="1"/>
</dbReference>
<dbReference type="Pfam" id="PF03962">
    <property type="entry name" value="Mnd1"/>
    <property type="match status" value="1"/>
</dbReference>
<keyword evidence="3 6" id="KW-0175">Coiled coil</keyword>
<evidence type="ECO:0000256" key="5">
    <source>
        <dbReference type="PIRNR" id="PIRNR026991"/>
    </source>
</evidence>
<keyword evidence="4 5" id="KW-0539">Nucleus</keyword>
<dbReference type="GO" id="GO:0007131">
    <property type="term" value="P:reciprocal meiotic recombination"/>
    <property type="evidence" value="ECO:0007669"/>
    <property type="project" value="InterPro"/>
</dbReference>
<evidence type="ECO:0000256" key="3">
    <source>
        <dbReference type="ARBA" id="ARBA00023054"/>
    </source>
</evidence>
<dbReference type="EMBL" id="KE145369">
    <property type="protein sequence ID" value="EPE27700.1"/>
    <property type="molecule type" value="Genomic_DNA"/>
</dbReference>
<evidence type="ECO:0000256" key="6">
    <source>
        <dbReference type="SAM" id="Coils"/>
    </source>
</evidence>
<dbReference type="KEGG" id="glz:GLAREA_04491"/>
<dbReference type="InterPro" id="IPR005647">
    <property type="entry name" value="Mnd1"/>
</dbReference>
<gene>
    <name evidence="8" type="ORF">GLAREA_04491</name>
</gene>
<dbReference type="STRING" id="1116229.S3CPT4"/>
<evidence type="ECO:0000256" key="2">
    <source>
        <dbReference type="ARBA" id="ARBA00005981"/>
    </source>
</evidence>
<dbReference type="InterPro" id="IPR040453">
    <property type="entry name" value="Mnd1_HTH"/>
</dbReference>
<dbReference type="GeneID" id="19463546"/>
<dbReference type="Proteomes" id="UP000016922">
    <property type="component" value="Unassembled WGS sequence"/>
</dbReference>
<comment type="subcellular location">
    <subcellularLocation>
        <location evidence="1 5">Nucleus</location>
    </subcellularLocation>
</comment>
<name>S3CPT4_GLAL2</name>
<evidence type="ECO:0000313" key="9">
    <source>
        <dbReference type="Proteomes" id="UP000016922"/>
    </source>
</evidence>
<dbReference type="GO" id="GO:0005634">
    <property type="term" value="C:nucleus"/>
    <property type="evidence" value="ECO:0007669"/>
    <property type="project" value="UniProtKB-SubCell"/>
</dbReference>
<accession>S3CPT4</accession>
<comment type="similarity">
    <text evidence="2 5">Belongs to the MND1 family.</text>
</comment>
<reference evidence="8 9" key="1">
    <citation type="journal article" date="2013" name="BMC Genomics">
        <title>Genomics-driven discovery of the pneumocandin biosynthetic gene cluster in the fungus Glarea lozoyensis.</title>
        <authorList>
            <person name="Chen L."/>
            <person name="Yue Q."/>
            <person name="Zhang X."/>
            <person name="Xiang M."/>
            <person name="Wang C."/>
            <person name="Li S."/>
            <person name="Che Y."/>
            <person name="Ortiz-Lopez F.J."/>
            <person name="Bills G.F."/>
            <person name="Liu X."/>
            <person name="An Z."/>
        </authorList>
    </citation>
    <scope>NUCLEOTIDE SEQUENCE [LARGE SCALE GENOMIC DNA]</scope>
    <source>
        <strain evidence="9">ATCC 20868 / MF5171</strain>
    </source>
</reference>
<feature type="coiled-coil region" evidence="6">
    <location>
        <begin position="85"/>
        <end position="139"/>
    </location>
</feature>
<evidence type="ECO:0000256" key="1">
    <source>
        <dbReference type="ARBA" id="ARBA00004123"/>
    </source>
</evidence>
<dbReference type="HOGENOM" id="CLU_080628_0_0_1"/>
<dbReference type="OMA" id="VCYWAFP"/>
<organism evidence="8 9">
    <name type="scientific">Glarea lozoyensis (strain ATCC 20868 / MF5171)</name>
    <dbReference type="NCBI Taxonomy" id="1116229"/>
    <lineage>
        <taxon>Eukaryota</taxon>
        <taxon>Fungi</taxon>
        <taxon>Dikarya</taxon>
        <taxon>Ascomycota</taxon>
        <taxon>Pezizomycotina</taxon>
        <taxon>Leotiomycetes</taxon>
        <taxon>Helotiales</taxon>
        <taxon>Helotiaceae</taxon>
        <taxon>Glarea</taxon>
    </lineage>
</organism>
<dbReference type="RefSeq" id="XP_008085059.1">
    <property type="nucleotide sequence ID" value="XM_008086868.1"/>
</dbReference>
<dbReference type="OrthoDB" id="9978204at2759"/>
<evidence type="ECO:0000313" key="8">
    <source>
        <dbReference type="EMBL" id="EPE27700.1"/>
    </source>
</evidence>
<evidence type="ECO:0000256" key="4">
    <source>
        <dbReference type="ARBA" id="ARBA00023242"/>
    </source>
</evidence>
<feature type="domain" description="Mnd1 HTH" evidence="7">
    <location>
        <begin position="15"/>
        <end position="73"/>
    </location>
</feature>
<proteinExistence type="inferred from homology"/>
<dbReference type="AlphaFoldDB" id="S3CPT4"/>
<dbReference type="eggNOG" id="KOG3433">
    <property type="taxonomic scope" value="Eukaryota"/>
</dbReference>
<comment type="function">
    <text evidence="5">Required for proper homologous chromosome pairing and efficient cross-over and intragenic recombination during meiosis.</text>
</comment>